<dbReference type="CDD" id="cd01127">
    <property type="entry name" value="TrwB_TraG_TraD_VirD4"/>
    <property type="match status" value="1"/>
</dbReference>
<dbReference type="PANTHER" id="PTHR37937">
    <property type="entry name" value="CONJUGATIVE TRANSFER: DNA TRANSPORT"/>
    <property type="match status" value="1"/>
</dbReference>
<keyword evidence="3" id="KW-1003">Cell membrane</keyword>
<dbReference type="SUPFAM" id="SSF52540">
    <property type="entry name" value="P-loop containing nucleoside triphosphate hydrolases"/>
    <property type="match status" value="1"/>
</dbReference>
<evidence type="ECO:0000256" key="8">
    <source>
        <dbReference type="SAM" id="Phobius"/>
    </source>
</evidence>
<protein>
    <submittedName>
        <fullName evidence="9">Type IV secretion system ATPase VirD4</fullName>
    </submittedName>
</protein>
<dbReference type="EMBL" id="JAAAMG010000020">
    <property type="protein sequence ID" value="NDW06728.1"/>
    <property type="molecule type" value="Genomic_DNA"/>
</dbReference>
<comment type="similarity">
    <text evidence="2">Belongs to the VirD4/TraG family.</text>
</comment>
<evidence type="ECO:0000313" key="9">
    <source>
        <dbReference type="EMBL" id="NDW06728.1"/>
    </source>
</evidence>
<keyword evidence="10" id="KW-1185">Reference proteome</keyword>
<evidence type="ECO:0000256" key="5">
    <source>
        <dbReference type="ARBA" id="ARBA00022989"/>
    </source>
</evidence>
<reference evidence="9 10" key="1">
    <citation type="submission" date="2020-01" db="EMBL/GenBank/DDBJ databases">
        <title>Jiella pacifica sp. nov.</title>
        <authorList>
            <person name="Xue Z."/>
            <person name="Zhu S."/>
            <person name="Chen J."/>
            <person name="Yang J."/>
        </authorList>
    </citation>
    <scope>NUCLEOTIDE SEQUENCE [LARGE SCALE GENOMIC DNA]</scope>
    <source>
        <strain evidence="9 10">40Bstr34</strain>
    </source>
</reference>
<evidence type="ECO:0000313" key="10">
    <source>
        <dbReference type="Proteomes" id="UP000469011"/>
    </source>
</evidence>
<evidence type="ECO:0000256" key="7">
    <source>
        <dbReference type="SAM" id="MobiDB-lite"/>
    </source>
</evidence>
<dbReference type="Gene3D" id="3.40.50.300">
    <property type="entry name" value="P-loop containing nucleotide triphosphate hydrolases"/>
    <property type="match status" value="1"/>
</dbReference>
<dbReference type="InterPro" id="IPR003688">
    <property type="entry name" value="TraG/VirD4"/>
</dbReference>
<feature type="region of interest" description="Disordered" evidence="7">
    <location>
        <begin position="670"/>
        <end position="708"/>
    </location>
</feature>
<keyword evidence="6 8" id="KW-0472">Membrane</keyword>
<feature type="compositionally biased region" description="Acidic residues" evidence="7">
    <location>
        <begin position="609"/>
        <end position="625"/>
    </location>
</feature>
<gene>
    <name evidence="9" type="primary">virD4</name>
    <name evidence="9" type="ORF">GTK09_20120</name>
</gene>
<comment type="caution">
    <text evidence="9">The sequence shown here is derived from an EMBL/GenBank/DDBJ whole genome shotgun (WGS) entry which is preliminary data.</text>
</comment>
<dbReference type="Proteomes" id="UP000469011">
    <property type="component" value="Unassembled WGS sequence"/>
</dbReference>
<evidence type="ECO:0000256" key="4">
    <source>
        <dbReference type="ARBA" id="ARBA00022692"/>
    </source>
</evidence>
<evidence type="ECO:0000256" key="3">
    <source>
        <dbReference type="ARBA" id="ARBA00022475"/>
    </source>
</evidence>
<keyword evidence="5 8" id="KW-1133">Transmembrane helix</keyword>
<sequence length="728" mass="79453">MGKAAREIVTLALIGLTVGLMLGVLAAGGYTTWRAGGDIATVGFGAFFEHAPWTVGRFGEPFRTGLVILAAVAVAAAVAVPAIGYKPRRTSHGSADWAKIDELRKAGFTARIEDLRGPIYGKLGAPRSSAAFITSHDIPHSLIAAPTGSGKGVGVVIPTLLTYQGSVFCLDVKGENFELTARRRVAMGDRVFKFSPYDPHGRTHRYNPLATIAEVHPRRRFTEARRLAASLVVAHGNGQGFLEGAREVFAATALLAIERGKPRISAIYDALAEPGEAFELFQRLAREVQAEEAKKIFNRMAGMESRILSSYLSVLADGGLGLWADPAVRDATDESDFGIEDLRRDPTSIFVIVSPNDLVPLAPLIRLMFQQTIAILQRAEPGKDEPYPVLFLLDEFASLGRMEVLQQAVTTLRGYGGRIMIVVQTLASIRDQQLYGREGAAVFLANCRLQLFMSPADNDTPEYVSSAIGDFTRVAKSKSWRSNEFTSSYSEREEGARLIRAAELRQLGTDKVVTLVQNMKPVLAQRVTYYEDKQLRPLFEGQTGRLPEPPSLYPEDTNPFLARRFADEVRKAQAEAVELDVDTADGIEDEGVEAAAAESDADEMKDQVLEPEPEPEPEPGADAESEEAKGEAGKPGAEAPEAIEDNEPDKLEALSDMQRKLDQLLTVIDTTRGRLRRHGDLDDTAREAKKTEAETPAETQSPAANWTMKSVETSAIDDLLVQFRDRAS</sequence>
<name>A0A6N9TCW9_9HYPH</name>
<proteinExistence type="inferred from homology"/>
<dbReference type="InterPro" id="IPR051539">
    <property type="entry name" value="T4SS-coupling_protein"/>
</dbReference>
<dbReference type="PANTHER" id="PTHR37937:SF1">
    <property type="entry name" value="CONJUGATIVE TRANSFER: DNA TRANSPORT"/>
    <property type="match status" value="1"/>
</dbReference>
<organism evidence="9 10">
    <name type="scientific">Jiella pacifica</name>
    <dbReference type="NCBI Taxonomy" id="2696469"/>
    <lineage>
        <taxon>Bacteria</taxon>
        <taxon>Pseudomonadati</taxon>
        <taxon>Pseudomonadota</taxon>
        <taxon>Alphaproteobacteria</taxon>
        <taxon>Hyphomicrobiales</taxon>
        <taxon>Aurantimonadaceae</taxon>
        <taxon>Jiella</taxon>
    </lineage>
</organism>
<dbReference type="Pfam" id="PF02534">
    <property type="entry name" value="T4SS-DNA_transf"/>
    <property type="match status" value="1"/>
</dbReference>
<dbReference type="NCBIfam" id="NF010424">
    <property type="entry name" value="PRK13850.1"/>
    <property type="match status" value="1"/>
</dbReference>
<comment type="subcellular location">
    <subcellularLocation>
        <location evidence="1">Cell membrane</location>
        <topology evidence="1">Multi-pass membrane protein</topology>
    </subcellularLocation>
</comment>
<dbReference type="InterPro" id="IPR027417">
    <property type="entry name" value="P-loop_NTPase"/>
</dbReference>
<feature type="compositionally biased region" description="Basic and acidic residues" evidence="7">
    <location>
        <begin position="678"/>
        <end position="693"/>
    </location>
</feature>
<evidence type="ECO:0000256" key="2">
    <source>
        <dbReference type="ARBA" id="ARBA00008806"/>
    </source>
</evidence>
<dbReference type="RefSeq" id="WP_163465226.1">
    <property type="nucleotide sequence ID" value="NZ_JAAAMG010000020.1"/>
</dbReference>
<dbReference type="AlphaFoldDB" id="A0A6N9TCW9"/>
<feature type="transmembrane region" description="Helical" evidence="8">
    <location>
        <begin position="66"/>
        <end position="85"/>
    </location>
</feature>
<accession>A0A6N9TCW9</accession>
<dbReference type="GO" id="GO:0005886">
    <property type="term" value="C:plasma membrane"/>
    <property type="evidence" value="ECO:0007669"/>
    <property type="project" value="UniProtKB-SubCell"/>
</dbReference>
<evidence type="ECO:0000256" key="1">
    <source>
        <dbReference type="ARBA" id="ARBA00004651"/>
    </source>
</evidence>
<feature type="region of interest" description="Disordered" evidence="7">
    <location>
        <begin position="594"/>
        <end position="656"/>
    </location>
</feature>
<evidence type="ECO:0000256" key="6">
    <source>
        <dbReference type="ARBA" id="ARBA00023136"/>
    </source>
</evidence>
<keyword evidence="4 8" id="KW-0812">Transmembrane</keyword>